<evidence type="ECO:0000313" key="8">
    <source>
        <dbReference type="Proteomes" id="UP000005408"/>
    </source>
</evidence>
<dbReference type="Gene3D" id="3.30.40.10">
    <property type="entry name" value="Zinc/RING finger domain, C3HC4 (zinc finger)"/>
    <property type="match status" value="1"/>
</dbReference>
<evidence type="ECO:0000256" key="4">
    <source>
        <dbReference type="PROSITE-ProRule" id="PRU00146"/>
    </source>
</evidence>
<feature type="signal peptide" evidence="5">
    <location>
        <begin position="1"/>
        <end position="17"/>
    </location>
</feature>
<dbReference type="GO" id="GO:0061343">
    <property type="term" value="P:cell adhesion involved in heart morphogenesis"/>
    <property type="evidence" value="ECO:0007669"/>
    <property type="project" value="TreeGrafter"/>
</dbReference>
<evidence type="ECO:0000256" key="2">
    <source>
        <dbReference type="ARBA" id="ARBA00022771"/>
    </source>
</evidence>
<evidence type="ECO:0000313" key="7">
    <source>
        <dbReference type="EnsemblMetazoa" id="G1501.1:cds"/>
    </source>
</evidence>
<dbReference type="SUPFAM" id="SSF56219">
    <property type="entry name" value="DNase I-like"/>
    <property type="match status" value="1"/>
</dbReference>
<protein>
    <recommendedName>
        <fullName evidence="6">PHD-type domain-containing protein</fullName>
    </recommendedName>
</protein>
<evidence type="ECO:0000256" key="1">
    <source>
        <dbReference type="ARBA" id="ARBA00022723"/>
    </source>
</evidence>
<dbReference type="PROSITE" id="PS01359">
    <property type="entry name" value="ZF_PHD_1"/>
    <property type="match status" value="1"/>
</dbReference>
<feature type="domain" description="PHD-type" evidence="6">
    <location>
        <begin position="23"/>
        <end position="79"/>
    </location>
</feature>
<dbReference type="InterPro" id="IPR019787">
    <property type="entry name" value="Znf_PHD-finger"/>
</dbReference>
<keyword evidence="3" id="KW-0862">Zinc</keyword>
<dbReference type="Pfam" id="PF14529">
    <property type="entry name" value="Exo_endo_phos_2"/>
    <property type="match status" value="1"/>
</dbReference>
<reference evidence="7" key="1">
    <citation type="submission" date="2022-08" db="UniProtKB">
        <authorList>
            <consortium name="EnsemblMetazoa"/>
        </authorList>
    </citation>
    <scope>IDENTIFICATION</scope>
    <source>
        <strain evidence="7">05x7-T-G4-1.051#20</strain>
    </source>
</reference>
<dbReference type="InterPro" id="IPR005135">
    <property type="entry name" value="Endo/exonuclease/phosphatase"/>
</dbReference>
<dbReference type="EnsemblMetazoa" id="G1501.1">
    <property type="protein sequence ID" value="G1501.1:cds"/>
    <property type="gene ID" value="G1501"/>
</dbReference>
<dbReference type="PANTHER" id="PTHR33395">
    <property type="entry name" value="TRANSCRIPTASE, PUTATIVE-RELATED-RELATED"/>
    <property type="match status" value="1"/>
</dbReference>
<keyword evidence="8" id="KW-1185">Reference proteome</keyword>
<dbReference type="Pfam" id="PF00628">
    <property type="entry name" value="PHD"/>
    <property type="match status" value="1"/>
</dbReference>
<organism evidence="7 8">
    <name type="scientific">Magallana gigas</name>
    <name type="common">Pacific oyster</name>
    <name type="synonym">Crassostrea gigas</name>
    <dbReference type="NCBI Taxonomy" id="29159"/>
    <lineage>
        <taxon>Eukaryota</taxon>
        <taxon>Metazoa</taxon>
        <taxon>Spiralia</taxon>
        <taxon>Lophotrochozoa</taxon>
        <taxon>Mollusca</taxon>
        <taxon>Bivalvia</taxon>
        <taxon>Autobranchia</taxon>
        <taxon>Pteriomorphia</taxon>
        <taxon>Ostreida</taxon>
        <taxon>Ostreoidea</taxon>
        <taxon>Ostreidae</taxon>
        <taxon>Magallana</taxon>
    </lineage>
</organism>
<dbReference type="InterPro" id="IPR036691">
    <property type="entry name" value="Endo/exonu/phosph_ase_sf"/>
</dbReference>
<dbReference type="GO" id="GO:0008270">
    <property type="term" value="F:zinc ion binding"/>
    <property type="evidence" value="ECO:0007669"/>
    <property type="project" value="UniProtKB-KW"/>
</dbReference>
<dbReference type="Gene3D" id="3.60.10.10">
    <property type="entry name" value="Endonuclease/exonuclease/phosphatase"/>
    <property type="match status" value="1"/>
</dbReference>
<dbReference type="PANTHER" id="PTHR33395:SF22">
    <property type="entry name" value="REVERSE TRANSCRIPTASE DOMAIN-CONTAINING PROTEIN"/>
    <property type="match status" value="1"/>
</dbReference>
<dbReference type="SMART" id="SM00249">
    <property type="entry name" value="PHD"/>
    <property type="match status" value="1"/>
</dbReference>
<dbReference type="GO" id="GO:0003824">
    <property type="term" value="F:catalytic activity"/>
    <property type="evidence" value="ECO:0007669"/>
    <property type="project" value="InterPro"/>
</dbReference>
<dbReference type="PROSITE" id="PS50016">
    <property type="entry name" value="ZF_PHD_2"/>
    <property type="match status" value="1"/>
</dbReference>
<sequence length="413" mass="46394">MSYRLLLILLMIGGIETNPGPVKYPCGFCEKPCKSNQKAVACDECNQWFHAKCMGISDESYHQLGNSSTSWFCTNCNSCNHSTTLYDVPLSNNSFSLLSDCSSHSLDNTTSSSIWSPLLTSSPKTSNSRVIPNHQRKGLRTIITNFQSIKNKAAELEVLIETTAPDVIIGTETWTNKDILSSELFPDTYTVYRRDRGTDNYGGVLIAVHTSLTSSEIFSSKAVELIAVKIDLPNGKQLIVSSFYRPPGSGESYLDSFKEDITSLKQQHKKAIFHIGGDFNAPDIDWKSHNVLSGNNIYPKYISESIVNTSEELGLEQVITCKTRGDNILDLLFTSHPTLIEKIRSLPPIGKADHDVILCDAAVEPVRSKHQRREIFLWKRANMDAIREEIKNNYKECDNIRDINLIWAKFKDR</sequence>
<keyword evidence="5" id="KW-0732">Signal</keyword>
<dbReference type="InterPro" id="IPR011011">
    <property type="entry name" value="Znf_FYVE_PHD"/>
</dbReference>
<feature type="chain" id="PRO_5036446911" description="PHD-type domain-containing protein" evidence="5">
    <location>
        <begin position="18"/>
        <end position="413"/>
    </location>
</feature>
<dbReference type="AlphaFoldDB" id="A0A8W8INS2"/>
<dbReference type="Proteomes" id="UP000005408">
    <property type="component" value="Unassembled WGS sequence"/>
</dbReference>
<name>A0A8W8INS2_MAGGI</name>
<dbReference type="InterPro" id="IPR013083">
    <property type="entry name" value="Znf_RING/FYVE/PHD"/>
</dbReference>
<dbReference type="SUPFAM" id="SSF57903">
    <property type="entry name" value="FYVE/PHD zinc finger"/>
    <property type="match status" value="1"/>
</dbReference>
<proteinExistence type="predicted"/>
<keyword evidence="2 4" id="KW-0863">Zinc-finger</keyword>
<dbReference type="InterPro" id="IPR001965">
    <property type="entry name" value="Znf_PHD"/>
</dbReference>
<evidence type="ECO:0000259" key="6">
    <source>
        <dbReference type="PROSITE" id="PS50016"/>
    </source>
</evidence>
<keyword evidence="1" id="KW-0479">Metal-binding</keyword>
<dbReference type="InterPro" id="IPR019786">
    <property type="entry name" value="Zinc_finger_PHD-type_CS"/>
</dbReference>
<dbReference type="GO" id="GO:0007508">
    <property type="term" value="P:larval heart development"/>
    <property type="evidence" value="ECO:0007669"/>
    <property type="project" value="TreeGrafter"/>
</dbReference>
<accession>A0A8W8INS2</accession>
<evidence type="ECO:0000256" key="3">
    <source>
        <dbReference type="ARBA" id="ARBA00022833"/>
    </source>
</evidence>
<evidence type="ECO:0000256" key="5">
    <source>
        <dbReference type="SAM" id="SignalP"/>
    </source>
</evidence>
<dbReference type="CDD" id="cd15489">
    <property type="entry name" value="PHD_SF"/>
    <property type="match status" value="1"/>
</dbReference>
<dbReference type="GO" id="GO:0031012">
    <property type="term" value="C:extracellular matrix"/>
    <property type="evidence" value="ECO:0007669"/>
    <property type="project" value="TreeGrafter"/>
</dbReference>